<dbReference type="Pfam" id="PF07715">
    <property type="entry name" value="Plug"/>
    <property type="match status" value="1"/>
</dbReference>
<dbReference type="PANTHER" id="PTHR30069">
    <property type="entry name" value="TONB-DEPENDENT OUTER MEMBRANE RECEPTOR"/>
    <property type="match status" value="1"/>
</dbReference>
<keyword evidence="7 10" id="KW-0472">Membrane</keyword>
<dbReference type="PANTHER" id="PTHR30069:SF29">
    <property type="entry name" value="HEMOGLOBIN AND HEMOGLOBIN-HAPTOGLOBIN-BINDING PROTEIN 1-RELATED"/>
    <property type="match status" value="1"/>
</dbReference>
<feature type="domain" description="TonB-dependent receptor plug" evidence="14">
    <location>
        <begin position="113"/>
        <end position="220"/>
    </location>
</feature>
<keyword evidence="16" id="KW-1185">Reference proteome</keyword>
<evidence type="ECO:0000256" key="3">
    <source>
        <dbReference type="ARBA" id="ARBA00022452"/>
    </source>
</evidence>
<comment type="similarity">
    <text evidence="10 11">Belongs to the TonB-dependent receptor family.</text>
</comment>
<dbReference type="GO" id="GO:0015344">
    <property type="term" value="F:siderophore uptake transmembrane transporter activity"/>
    <property type="evidence" value="ECO:0007669"/>
    <property type="project" value="TreeGrafter"/>
</dbReference>
<name>A0A1W6MMB9_9FLAO</name>
<dbReference type="InterPro" id="IPR037066">
    <property type="entry name" value="Plug_dom_sf"/>
</dbReference>
<dbReference type="RefSeq" id="WP_317043419.1">
    <property type="nucleotide sequence ID" value="NZ_CP019344.1"/>
</dbReference>
<dbReference type="Proteomes" id="UP000193431">
    <property type="component" value="Chromosome"/>
</dbReference>
<dbReference type="InterPro" id="IPR000531">
    <property type="entry name" value="Beta-barrel_TonB"/>
</dbReference>
<evidence type="ECO:0000313" key="16">
    <source>
        <dbReference type="Proteomes" id="UP000193431"/>
    </source>
</evidence>
<evidence type="ECO:0000256" key="7">
    <source>
        <dbReference type="ARBA" id="ARBA00023136"/>
    </source>
</evidence>
<dbReference type="Gene3D" id="2.170.130.10">
    <property type="entry name" value="TonB-dependent receptor, plug domain"/>
    <property type="match status" value="1"/>
</dbReference>
<dbReference type="GO" id="GO:0044718">
    <property type="term" value="P:siderophore transmembrane transport"/>
    <property type="evidence" value="ECO:0007669"/>
    <property type="project" value="TreeGrafter"/>
</dbReference>
<feature type="chain" id="PRO_5012800345" evidence="12">
    <location>
        <begin position="19"/>
        <end position="802"/>
    </location>
</feature>
<keyword evidence="8 15" id="KW-0675">Receptor</keyword>
<comment type="subcellular location">
    <subcellularLocation>
        <location evidence="1 10">Cell outer membrane</location>
        <topology evidence="1 10">Multi-pass membrane protein</topology>
    </subcellularLocation>
</comment>
<keyword evidence="3 10" id="KW-1134">Transmembrane beta strand</keyword>
<keyword evidence="9 10" id="KW-0998">Cell outer membrane</keyword>
<evidence type="ECO:0000259" key="14">
    <source>
        <dbReference type="Pfam" id="PF07715"/>
    </source>
</evidence>
<evidence type="ECO:0000256" key="12">
    <source>
        <dbReference type="SAM" id="SignalP"/>
    </source>
</evidence>
<evidence type="ECO:0000256" key="10">
    <source>
        <dbReference type="PROSITE-ProRule" id="PRU01360"/>
    </source>
</evidence>
<dbReference type="Gene3D" id="2.40.170.20">
    <property type="entry name" value="TonB-dependent receptor, beta-barrel domain"/>
    <property type="match status" value="1"/>
</dbReference>
<dbReference type="InterPro" id="IPR012910">
    <property type="entry name" value="Plug_dom"/>
</dbReference>
<protein>
    <submittedName>
        <fullName evidence="15">TonB-dependent receptor</fullName>
    </submittedName>
</protein>
<evidence type="ECO:0000313" key="15">
    <source>
        <dbReference type="EMBL" id="ARN78639.1"/>
    </source>
</evidence>
<evidence type="ECO:0000256" key="1">
    <source>
        <dbReference type="ARBA" id="ARBA00004571"/>
    </source>
</evidence>
<evidence type="ECO:0000256" key="6">
    <source>
        <dbReference type="ARBA" id="ARBA00023077"/>
    </source>
</evidence>
<evidence type="ECO:0000259" key="13">
    <source>
        <dbReference type="Pfam" id="PF00593"/>
    </source>
</evidence>
<feature type="domain" description="TonB-dependent receptor-like beta-barrel" evidence="13">
    <location>
        <begin position="332"/>
        <end position="775"/>
    </location>
</feature>
<dbReference type="CDD" id="cd01347">
    <property type="entry name" value="ligand_gated_channel"/>
    <property type="match status" value="1"/>
</dbReference>
<evidence type="ECO:0000256" key="4">
    <source>
        <dbReference type="ARBA" id="ARBA00022692"/>
    </source>
</evidence>
<keyword evidence="6 11" id="KW-0798">TonB box</keyword>
<keyword evidence="4 10" id="KW-0812">Transmembrane</keyword>
<evidence type="ECO:0000256" key="2">
    <source>
        <dbReference type="ARBA" id="ARBA00022448"/>
    </source>
</evidence>
<evidence type="ECO:0000256" key="9">
    <source>
        <dbReference type="ARBA" id="ARBA00023237"/>
    </source>
</evidence>
<gene>
    <name evidence="15" type="ORF">BST97_11920</name>
</gene>
<dbReference type="GO" id="GO:0009279">
    <property type="term" value="C:cell outer membrane"/>
    <property type="evidence" value="ECO:0007669"/>
    <property type="project" value="UniProtKB-SubCell"/>
</dbReference>
<dbReference type="InterPro" id="IPR036942">
    <property type="entry name" value="Beta-barrel_TonB_sf"/>
</dbReference>
<keyword evidence="5 12" id="KW-0732">Signal</keyword>
<feature type="signal peptide" evidence="12">
    <location>
        <begin position="1"/>
        <end position="18"/>
    </location>
</feature>
<evidence type="ECO:0000256" key="11">
    <source>
        <dbReference type="RuleBase" id="RU003357"/>
    </source>
</evidence>
<reference evidence="15 16" key="1">
    <citation type="submission" date="2016-11" db="EMBL/GenBank/DDBJ databases">
        <title>Trade-off between light-utilization and light-protection in marine flavobacteria.</title>
        <authorList>
            <person name="Kumagai Y."/>
        </authorList>
    </citation>
    <scope>NUCLEOTIDE SEQUENCE [LARGE SCALE GENOMIC DNA]</scope>
    <source>
        <strain evidence="15 16">JCM 13191</strain>
    </source>
</reference>
<proteinExistence type="inferred from homology"/>
<evidence type="ECO:0000256" key="8">
    <source>
        <dbReference type="ARBA" id="ARBA00023170"/>
    </source>
</evidence>
<dbReference type="SUPFAM" id="SSF56935">
    <property type="entry name" value="Porins"/>
    <property type="match status" value="1"/>
</dbReference>
<dbReference type="AlphaFoldDB" id="A0A1W6MMB9"/>
<dbReference type="PROSITE" id="PS52016">
    <property type="entry name" value="TONB_DEPENDENT_REC_3"/>
    <property type="match status" value="1"/>
</dbReference>
<dbReference type="STRING" id="331648.BST97_11920"/>
<dbReference type="EMBL" id="CP019344">
    <property type="protein sequence ID" value="ARN78639.1"/>
    <property type="molecule type" value="Genomic_DNA"/>
</dbReference>
<evidence type="ECO:0000256" key="5">
    <source>
        <dbReference type="ARBA" id="ARBA00022729"/>
    </source>
</evidence>
<keyword evidence="2 10" id="KW-0813">Transport</keyword>
<organism evidence="15 16">
    <name type="scientific">Nonlabens spongiae</name>
    <dbReference type="NCBI Taxonomy" id="331648"/>
    <lineage>
        <taxon>Bacteria</taxon>
        <taxon>Pseudomonadati</taxon>
        <taxon>Bacteroidota</taxon>
        <taxon>Flavobacteriia</taxon>
        <taxon>Flavobacteriales</taxon>
        <taxon>Flavobacteriaceae</taxon>
        <taxon>Nonlabens</taxon>
    </lineage>
</organism>
<sequence>MRRILLFLALFCFVSLLAAQSVKVMDRFSGEPVVSALIYNKSKKTVAYTDVFGNASLDAFEDQEAIYFKSTSYVTAHFSKNELDKLKWTVRMMPDGEAMDPIVLSASKFEQRKQDIPQKIISQSREQVLNQNPQTSADLLQQSGQVFVQKSQQGGGSPMIRGFSTNRLLLTVDGVRMNNAIFRSGNLQNVISIDPLSIERTEVILGPGSVVYGSDAIGGVLNFYTTQPKFSQDSTAFHGNALLRYATANQENTAHVNLKYGRKKFASATSITINSFNDLRMGSHGPDDYLRESFVIRNGDEDVLVSNPDPREQVPTGYSQINLLQKFSFQDNPRWRYDASLIYTATSDVDRYDALDRFRESGNPRNAEWYYGPQKWLFLNGKIHHEADNYFYDRAVFTAAFQRFNESRITRDFQEIDRFKTAEEVDVYIASIDFERHDEKKNTLFYGGEFVHNRVDSDGSLTNIINGATADAASRYPDGSSWRSLAFYANYQWRLRDDLTLQSGLRYNHIWIDADFDTPFFDFPFEKAHADTGALTGALGATYRPGNSWEIRTNLSTAFRAPNIDDIGKIFDPSPGTVVVPNPDIEAEYSYNYEVGVSKKFFDRFDVDIAGYYTYLKDALVVRDFSLNGQEEIVYQGELSRVQAVQNAEESMVYGLELGLNFKVNEFLQLAGHYTVVEGEQEEEDGAKVSVRHVAPDFGDVHAIIDLGKLDLDAFAVFNGSIDFEDLAPSQQSRPYLYALDTNGNPYSPSWYTLNLRSRYAINDSLAVTAIAENITDQRYRTYSSGIAAAGFNFIASVDYRF</sequence>
<dbReference type="Pfam" id="PF00593">
    <property type="entry name" value="TonB_dep_Rec_b-barrel"/>
    <property type="match status" value="1"/>
</dbReference>
<dbReference type="InterPro" id="IPR039426">
    <property type="entry name" value="TonB-dep_rcpt-like"/>
</dbReference>
<accession>A0A1W6MMB9</accession>